<evidence type="ECO:0000256" key="5">
    <source>
        <dbReference type="ARBA" id="ARBA00022777"/>
    </source>
</evidence>
<keyword evidence="7" id="KW-0460">Magnesium</keyword>
<dbReference type="Gene3D" id="3.30.70.890">
    <property type="entry name" value="GHMP kinase, C-terminal domain"/>
    <property type="match status" value="1"/>
</dbReference>
<keyword evidence="2" id="KW-0444">Lipid biosynthesis</keyword>
<evidence type="ECO:0000256" key="9">
    <source>
        <dbReference type="ARBA" id="ARBA00029438"/>
    </source>
</evidence>
<dbReference type="InterPro" id="IPR013750">
    <property type="entry name" value="GHMP_kinase_C_dom"/>
</dbReference>
<dbReference type="Pfam" id="PF00288">
    <property type="entry name" value="GHMP_kinases_N"/>
    <property type="match status" value="1"/>
</dbReference>
<dbReference type="Gene3D" id="3.30.230.10">
    <property type="match status" value="1"/>
</dbReference>
<comment type="caution">
    <text evidence="12">The sequence shown here is derived from an EMBL/GenBank/DDBJ whole genome shotgun (WGS) entry which is preliminary data.</text>
</comment>
<dbReference type="EC" id="2.7.1.36" evidence="12"/>
<dbReference type="Proteomes" id="UP001147148">
    <property type="component" value="Unassembled WGS sequence"/>
</dbReference>
<keyword evidence="6" id="KW-0067">ATP-binding</keyword>
<evidence type="ECO:0000256" key="6">
    <source>
        <dbReference type="ARBA" id="ARBA00022840"/>
    </source>
</evidence>
<sequence length="320" mass="34200">MKKIGIGYSSAKIILIGEHSVVYGEPSIALPFSAINIKALVTSSTTKTTIDCAFYNGLLDDMPELLDSLKKAILLSLEKIKQTHTPLAINIVSDIPAERGMGSSAAVAVASVRAIFDYFNVNLPYSLLLQIVNESEKIAHGNPSGIDALMTSSDTPFFFIRGQSPEPISLNLNAVLIVADTGITGRTKQVVASIAEKYEDEQQNGPCHSAIYQLGQLAYSSKHFIESNQSVELGRTFNEAQHLLSLLGVSSPELDTLIAVARENGALGSKLTGGGAGGCMIALANNKKDAEHITTALKNNGAKQTWLYEMSDINETISQS</sequence>
<comment type="pathway">
    <text evidence="9">Isoprenoid biosynthesis; isopentenyl diphosphate biosynthesis via mevalonate pathway; isopentenyl diphosphate from (R)-mevalonate: step 1/3.</text>
</comment>
<evidence type="ECO:0000256" key="3">
    <source>
        <dbReference type="ARBA" id="ARBA00022679"/>
    </source>
</evidence>
<gene>
    <name evidence="12" type="primary">mvk</name>
    <name evidence="12" type="ORF">OL233_01090</name>
</gene>
<dbReference type="Pfam" id="PF08544">
    <property type="entry name" value="GHMP_kinases_C"/>
    <property type="match status" value="1"/>
</dbReference>
<evidence type="ECO:0000313" key="13">
    <source>
        <dbReference type="Proteomes" id="UP001147148"/>
    </source>
</evidence>
<dbReference type="PANTHER" id="PTHR43290:SF2">
    <property type="entry name" value="MEVALONATE KINASE"/>
    <property type="match status" value="1"/>
</dbReference>
<evidence type="ECO:0000256" key="4">
    <source>
        <dbReference type="ARBA" id="ARBA00022741"/>
    </source>
</evidence>
<dbReference type="NCBIfam" id="TIGR00549">
    <property type="entry name" value="mevalon_kin"/>
    <property type="match status" value="1"/>
</dbReference>
<dbReference type="InterPro" id="IPR020568">
    <property type="entry name" value="Ribosomal_Su5_D2-typ_SF"/>
</dbReference>
<evidence type="ECO:0000259" key="10">
    <source>
        <dbReference type="Pfam" id="PF00288"/>
    </source>
</evidence>
<keyword evidence="5 12" id="KW-0418">Kinase</keyword>
<dbReference type="SUPFAM" id="SSF55060">
    <property type="entry name" value="GHMP Kinase, C-terminal domain"/>
    <property type="match status" value="1"/>
</dbReference>
<dbReference type="PRINTS" id="PR00959">
    <property type="entry name" value="MEVGALKINASE"/>
</dbReference>
<feature type="domain" description="GHMP kinase C-terminal" evidence="11">
    <location>
        <begin position="228"/>
        <end position="302"/>
    </location>
</feature>
<dbReference type="InterPro" id="IPR036554">
    <property type="entry name" value="GHMP_kinase_C_sf"/>
</dbReference>
<evidence type="ECO:0000256" key="8">
    <source>
        <dbReference type="ARBA" id="ARBA00023098"/>
    </source>
</evidence>
<reference evidence="12" key="1">
    <citation type="submission" date="2022-10" db="EMBL/GenBank/DDBJ databases">
        <title>Vagococcus sp. isolated from poultry meat.</title>
        <authorList>
            <person name="Johansson P."/>
            <person name="Bjorkroth J."/>
        </authorList>
    </citation>
    <scope>NUCLEOTIDE SEQUENCE</scope>
    <source>
        <strain evidence="12">PNs007</strain>
    </source>
</reference>
<dbReference type="InterPro" id="IPR014721">
    <property type="entry name" value="Ribsml_uS5_D2-typ_fold_subgr"/>
</dbReference>
<organism evidence="12 13">
    <name type="scientific">Vagococcus proximus</name>
    <dbReference type="NCBI Taxonomy" id="2991417"/>
    <lineage>
        <taxon>Bacteria</taxon>
        <taxon>Bacillati</taxon>
        <taxon>Bacillota</taxon>
        <taxon>Bacilli</taxon>
        <taxon>Lactobacillales</taxon>
        <taxon>Enterococcaceae</taxon>
        <taxon>Vagococcus</taxon>
    </lineage>
</organism>
<keyword evidence="3 12" id="KW-0808">Transferase</keyword>
<keyword evidence="4" id="KW-0547">Nucleotide-binding</keyword>
<evidence type="ECO:0000259" key="11">
    <source>
        <dbReference type="Pfam" id="PF08544"/>
    </source>
</evidence>
<dbReference type="EMBL" id="JAPDSH010000001">
    <property type="protein sequence ID" value="MDF0478869.1"/>
    <property type="molecule type" value="Genomic_DNA"/>
</dbReference>
<dbReference type="PANTHER" id="PTHR43290">
    <property type="entry name" value="MEVALONATE KINASE"/>
    <property type="match status" value="1"/>
</dbReference>
<keyword evidence="13" id="KW-1185">Reference proteome</keyword>
<accession>A0ABT5WYS3</accession>
<proteinExistence type="predicted"/>
<evidence type="ECO:0000256" key="1">
    <source>
        <dbReference type="ARBA" id="ARBA00022490"/>
    </source>
</evidence>
<protein>
    <submittedName>
        <fullName evidence="12">Mevalonate kinase</fullName>
        <ecNumber evidence="12">2.7.1.36</ecNumber>
    </submittedName>
</protein>
<dbReference type="GO" id="GO:0004496">
    <property type="term" value="F:mevalonate kinase activity"/>
    <property type="evidence" value="ECO:0007669"/>
    <property type="project" value="UniProtKB-EC"/>
</dbReference>
<dbReference type="RefSeq" id="WP_275470528.1">
    <property type="nucleotide sequence ID" value="NZ_JAPDSH010000001.1"/>
</dbReference>
<name>A0ABT5WYS3_9ENTE</name>
<keyword evidence="8" id="KW-0443">Lipid metabolism</keyword>
<dbReference type="InterPro" id="IPR006204">
    <property type="entry name" value="GHMP_kinase_N_dom"/>
</dbReference>
<evidence type="ECO:0000313" key="12">
    <source>
        <dbReference type="EMBL" id="MDF0478869.1"/>
    </source>
</evidence>
<feature type="domain" description="GHMP kinase N-terminal" evidence="10">
    <location>
        <begin position="70"/>
        <end position="147"/>
    </location>
</feature>
<dbReference type="SUPFAM" id="SSF54211">
    <property type="entry name" value="Ribosomal protein S5 domain 2-like"/>
    <property type="match status" value="1"/>
</dbReference>
<evidence type="ECO:0000256" key="2">
    <source>
        <dbReference type="ARBA" id="ARBA00022516"/>
    </source>
</evidence>
<dbReference type="InterPro" id="IPR006205">
    <property type="entry name" value="Mev_gal_kin"/>
</dbReference>
<keyword evidence="1" id="KW-0963">Cytoplasm</keyword>
<evidence type="ECO:0000256" key="7">
    <source>
        <dbReference type="ARBA" id="ARBA00022842"/>
    </source>
</evidence>